<dbReference type="InterPro" id="IPR002686">
    <property type="entry name" value="Transposase_17"/>
</dbReference>
<dbReference type="Proteomes" id="UP000256924">
    <property type="component" value="Unassembled WGS sequence"/>
</dbReference>
<evidence type="ECO:0000313" key="3">
    <source>
        <dbReference type="Proteomes" id="UP000256924"/>
    </source>
</evidence>
<dbReference type="SMART" id="SM01321">
    <property type="entry name" value="Y1_Tnp"/>
    <property type="match status" value="1"/>
</dbReference>
<comment type="caution">
    <text evidence="2">The sequence shown here is derived from an EMBL/GenBank/DDBJ whole genome shotgun (WGS) entry which is preliminary data.</text>
</comment>
<evidence type="ECO:0000259" key="1">
    <source>
        <dbReference type="SMART" id="SM01321"/>
    </source>
</evidence>
<accession>A0A3D9AQA9</accession>
<dbReference type="SUPFAM" id="SSF143422">
    <property type="entry name" value="Transposase IS200-like"/>
    <property type="match status" value="1"/>
</dbReference>
<gene>
    <name evidence="2" type="ORF">DRF68_17135</name>
</gene>
<dbReference type="GO" id="GO:0006313">
    <property type="term" value="P:DNA transposition"/>
    <property type="evidence" value="ECO:0007669"/>
    <property type="project" value="InterPro"/>
</dbReference>
<dbReference type="PANTHER" id="PTHR34322">
    <property type="entry name" value="TRANSPOSASE, Y1_TNP DOMAIN-CONTAINING"/>
    <property type="match status" value="1"/>
</dbReference>
<protein>
    <recommendedName>
        <fullName evidence="1">Transposase IS200-like domain-containing protein</fullName>
    </recommendedName>
</protein>
<name>A0A3D9AQA9_9FLAO</name>
<dbReference type="EMBL" id="QNVU01000044">
    <property type="protein sequence ID" value="REC43167.1"/>
    <property type="molecule type" value="Genomic_DNA"/>
</dbReference>
<proteinExistence type="predicted"/>
<dbReference type="AlphaFoldDB" id="A0A3D9AQA9"/>
<sequence length="194" mass="23141">MMEIRGTHLEIDKFYHIFNRGINSKLTFLSNENYNYFLQKVKVYLVPYFDIYAYCLMPNHFHFLLKVRSVEEIAFSEKKSGLHSEDGFFSKAIGKLISSYTQSFNKVYQRSGPIFESPFKRIHIDSDDYLRNLIVYIHQNPENFYTYKFSSYPAIISNAETNIMRKDVLELFGDRENFIQCHLKEINLNFVKDF</sequence>
<evidence type="ECO:0000313" key="2">
    <source>
        <dbReference type="EMBL" id="REC43167.1"/>
    </source>
</evidence>
<keyword evidence="3" id="KW-1185">Reference proteome</keyword>
<reference evidence="2 3" key="1">
    <citation type="journal article" date="2004" name="Emerg. Infect. Dis.">
        <title>Amoebae-resisting bacteria isolated from human nasal swabs by amoebal coculture.</title>
        <authorList>
            <person name="Greub G."/>
            <person name="La Scola B."/>
            <person name="Raoult D."/>
        </authorList>
    </citation>
    <scope>NUCLEOTIDE SEQUENCE [LARGE SCALE GENOMIC DNA]</scope>
    <source>
        <strain evidence="2 3">CCUG 51329</strain>
    </source>
</reference>
<dbReference type="Gene3D" id="3.30.70.1290">
    <property type="entry name" value="Transposase IS200-like"/>
    <property type="match status" value="1"/>
</dbReference>
<dbReference type="InterPro" id="IPR036515">
    <property type="entry name" value="Transposase_17_sf"/>
</dbReference>
<dbReference type="GO" id="GO:0003677">
    <property type="term" value="F:DNA binding"/>
    <property type="evidence" value="ECO:0007669"/>
    <property type="project" value="InterPro"/>
</dbReference>
<feature type="domain" description="Transposase IS200-like" evidence="1">
    <location>
        <begin position="10"/>
        <end position="140"/>
    </location>
</feature>
<dbReference type="GO" id="GO:0004803">
    <property type="term" value="F:transposase activity"/>
    <property type="evidence" value="ECO:0007669"/>
    <property type="project" value="InterPro"/>
</dbReference>
<dbReference type="PANTHER" id="PTHR34322:SF2">
    <property type="entry name" value="TRANSPOSASE IS200-LIKE DOMAIN-CONTAINING PROTEIN"/>
    <property type="match status" value="1"/>
</dbReference>
<organism evidence="2 3">
    <name type="scientific">Candidatus Chryseobacterium massiliense</name>
    <dbReference type="NCBI Taxonomy" id="204089"/>
    <lineage>
        <taxon>Bacteria</taxon>
        <taxon>Pseudomonadati</taxon>
        <taxon>Bacteroidota</taxon>
        <taxon>Flavobacteriia</taxon>
        <taxon>Flavobacteriales</taxon>
        <taxon>Weeksellaceae</taxon>
        <taxon>Chryseobacterium group</taxon>
        <taxon>Chryseobacterium</taxon>
    </lineage>
</organism>